<comment type="caution">
    <text evidence="3">The sequence shown here is derived from an EMBL/GenBank/DDBJ whole genome shotgun (WGS) entry which is preliminary data.</text>
</comment>
<dbReference type="InterPro" id="IPR051266">
    <property type="entry name" value="CLCR"/>
</dbReference>
<protein>
    <submittedName>
        <fullName evidence="3">Ca-activated chloride channel family protein</fullName>
    </submittedName>
</protein>
<dbReference type="PROSITE" id="PS51257">
    <property type="entry name" value="PROKAR_LIPOPROTEIN"/>
    <property type="match status" value="1"/>
</dbReference>
<dbReference type="SUPFAM" id="SSF53300">
    <property type="entry name" value="vWA-like"/>
    <property type="match status" value="1"/>
</dbReference>
<evidence type="ECO:0000313" key="3">
    <source>
        <dbReference type="EMBL" id="PRX21300.1"/>
    </source>
</evidence>
<dbReference type="SUPFAM" id="SSF53850">
    <property type="entry name" value="Periplasmic binding protein-like II"/>
    <property type="match status" value="1"/>
</dbReference>
<gene>
    <name evidence="3" type="ORF">CLV67_10674</name>
</gene>
<dbReference type="Gene3D" id="3.40.50.410">
    <property type="entry name" value="von Willebrand factor, type A domain"/>
    <property type="match status" value="1"/>
</dbReference>
<dbReference type="PANTHER" id="PTHR10579:SF43">
    <property type="entry name" value="ZINC FINGER (C3HC4-TYPE RING FINGER) FAMILY PROTEIN"/>
    <property type="match status" value="1"/>
</dbReference>
<sequence length="547" mass="57694">MPEVRRLLAVLSTTVLLAGCTASPEPPRTPPTGPAPVVSGPATTLRVLAGSELADMQPILDEAAKATGVTVQLDLIGSLEGAERVATGGADGKYDALWFSSNRYLETLPEAKQRLGNATRIMGSPVVLGVRPATAQRLGWTAGTATWKDIAAAAGRGELTFAMTDPATSNTGFSALVAVASALDGSGRALDAAAIDRVAAPLTGFFSGQRITAGSSGWLTDAFLGRMAGTDPGPAVDGLITYEASLLELNSSGKLSEQLTVIRPGDGVVSADYPLTLLTSAPTGARDAHERLTAYLRGRVAQEQIVARTWRRPGTTGVALPSDLPAAPVELSFPDTRAAIEALLTAYQDRLRRPSRTVYVLDVSGSMAKDGRLKQLKAALEGLTGVNTSLTGEHCRFRSREEVILLPFSSRPAAPQRYTVDAAAPQPSRDLLRAAAGRLRAGGDTAVYDSLLAAYREIDGAADRNRFASIVLMTDGESNRGRVLADFEKQVRQRPATAEPVPVFPVLFGEAAEGQMRRVATVSGGELWDARRGGDLTKTFCQIRGYQ</sequence>
<dbReference type="SMART" id="SM00327">
    <property type="entry name" value="VWA"/>
    <property type="match status" value="1"/>
</dbReference>
<reference evidence="3 4" key="1">
    <citation type="submission" date="2018-03" db="EMBL/GenBank/DDBJ databases">
        <title>Genomic Encyclopedia of Archaeal and Bacterial Type Strains, Phase II (KMG-II): from individual species to whole genera.</title>
        <authorList>
            <person name="Goeker M."/>
        </authorList>
    </citation>
    <scope>NUCLEOTIDE SEQUENCE [LARGE SCALE GENOMIC DNA]</scope>
    <source>
        <strain evidence="3 4">DSM 43146</strain>
    </source>
</reference>
<dbReference type="Pfam" id="PF13531">
    <property type="entry name" value="SBP_bac_11"/>
    <property type="match status" value="1"/>
</dbReference>
<keyword evidence="4" id="KW-1185">Reference proteome</keyword>
<accession>A0A2T0KDC9</accession>
<evidence type="ECO:0000256" key="1">
    <source>
        <dbReference type="SAM" id="MobiDB-lite"/>
    </source>
</evidence>
<dbReference type="AlphaFoldDB" id="A0A2T0KDC9"/>
<evidence type="ECO:0000259" key="2">
    <source>
        <dbReference type="PROSITE" id="PS50234"/>
    </source>
</evidence>
<organism evidence="3 4">
    <name type="scientific">Actinoplanes italicus</name>
    <dbReference type="NCBI Taxonomy" id="113567"/>
    <lineage>
        <taxon>Bacteria</taxon>
        <taxon>Bacillati</taxon>
        <taxon>Actinomycetota</taxon>
        <taxon>Actinomycetes</taxon>
        <taxon>Micromonosporales</taxon>
        <taxon>Micromonosporaceae</taxon>
        <taxon>Actinoplanes</taxon>
    </lineage>
</organism>
<feature type="region of interest" description="Disordered" evidence="1">
    <location>
        <begin position="21"/>
        <end position="40"/>
    </location>
</feature>
<dbReference type="InterPro" id="IPR002035">
    <property type="entry name" value="VWF_A"/>
</dbReference>
<feature type="domain" description="VWFA" evidence="2">
    <location>
        <begin position="356"/>
        <end position="543"/>
    </location>
</feature>
<dbReference type="Pfam" id="PF13519">
    <property type="entry name" value="VWA_2"/>
    <property type="match status" value="1"/>
</dbReference>
<dbReference type="EMBL" id="PVMZ01000006">
    <property type="protein sequence ID" value="PRX21300.1"/>
    <property type="molecule type" value="Genomic_DNA"/>
</dbReference>
<proteinExistence type="predicted"/>
<dbReference type="Proteomes" id="UP000239415">
    <property type="component" value="Unassembled WGS sequence"/>
</dbReference>
<evidence type="ECO:0000313" key="4">
    <source>
        <dbReference type="Proteomes" id="UP000239415"/>
    </source>
</evidence>
<name>A0A2T0KDC9_9ACTN</name>
<feature type="compositionally biased region" description="Pro residues" evidence="1">
    <location>
        <begin position="24"/>
        <end position="34"/>
    </location>
</feature>
<dbReference type="InterPro" id="IPR036465">
    <property type="entry name" value="vWFA_dom_sf"/>
</dbReference>
<dbReference type="PANTHER" id="PTHR10579">
    <property type="entry name" value="CALCIUM-ACTIVATED CHLORIDE CHANNEL REGULATOR"/>
    <property type="match status" value="1"/>
</dbReference>
<dbReference type="CDD" id="cd00198">
    <property type="entry name" value="vWFA"/>
    <property type="match status" value="1"/>
</dbReference>
<dbReference type="PROSITE" id="PS50234">
    <property type="entry name" value="VWFA"/>
    <property type="match status" value="1"/>
</dbReference>